<sequence length="150" mass="15864">MFGACAVRLWSHVVSPVFRELLCLGECVSSYALEALVTVGHVALPTCGGRSGALCLRASKSQYGGCALEAAGFPHVLLVWVFGGESLSVALGSFRAVGAVVYCTLSVFSFRCFASLCLEGSRLVWPVLPFQACGFLRVAFGRSLMESPSC</sequence>
<keyword evidence="2" id="KW-1185">Reference proteome</keyword>
<protein>
    <submittedName>
        <fullName evidence="1">Uncharacterized protein</fullName>
    </submittedName>
</protein>
<accession>A0A843W5Z0</accession>
<organism evidence="1 2">
    <name type="scientific">Colocasia esculenta</name>
    <name type="common">Wild taro</name>
    <name type="synonym">Arum esculentum</name>
    <dbReference type="NCBI Taxonomy" id="4460"/>
    <lineage>
        <taxon>Eukaryota</taxon>
        <taxon>Viridiplantae</taxon>
        <taxon>Streptophyta</taxon>
        <taxon>Embryophyta</taxon>
        <taxon>Tracheophyta</taxon>
        <taxon>Spermatophyta</taxon>
        <taxon>Magnoliopsida</taxon>
        <taxon>Liliopsida</taxon>
        <taxon>Araceae</taxon>
        <taxon>Aroideae</taxon>
        <taxon>Colocasieae</taxon>
        <taxon>Colocasia</taxon>
    </lineage>
</organism>
<name>A0A843W5Z0_COLES</name>
<evidence type="ECO:0000313" key="1">
    <source>
        <dbReference type="EMBL" id="MQL99653.1"/>
    </source>
</evidence>
<evidence type="ECO:0000313" key="2">
    <source>
        <dbReference type="Proteomes" id="UP000652761"/>
    </source>
</evidence>
<dbReference type="AlphaFoldDB" id="A0A843W5Z0"/>
<dbReference type="EMBL" id="NMUH01002387">
    <property type="protein sequence ID" value="MQL99653.1"/>
    <property type="molecule type" value="Genomic_DNA"/>
</dbReference>
<proteinExistence type="predicted"/>
<comment type="caution">
    <text evidence="1">The sequence shown here is derived from an EMBL/GenBank/DDBJ whole genome shotgun (WGS) entry which is preliminary data.</text>
</comment>
<dbReference type="Proteomes" id="UP000652761">
    <property type="component" value="Unassembled WGS sequence"/>
</dbReference>
<reference evidence="1" key="1">
    <citation type="submission" date="2017-07" db="EMBL/GenBank/DDBJ databases">
        <title>Taro Niue Genome Assembly and Annotation.</title>
        <authorList>
            <person name="Atibalentja N."/>
            <person name="Keating K."/>
            <person name="Fields C.J."/>
        </authorList>
    </citation>
    <scope>NUCLEOTIDE SEQUENCE</scope>
    <source>
        <strain evidence="1">Niue_2</strain>
        <tissue evidence="1">Leaf</tissue>
    </source>
</reference>
<gene>
    <name evidence="1" type="ORF">Taro_032377</name>
</gene>